<keyword evidence="5" id="KW-0028">Amino-acid biosynthesis</keyword>
<keyword evidence="4" id="KW-0432">Leucine biosynthesis</keyword>
<evidence type="ECO:0000256" key="3">
    <source>
        <dbReference type="ARBA" id="ARBA00012973"/>
    </source>
</evidence>
<dbReference type="Gene3D" id="3.20.20.70">
    <property type="entry name" value="Aldolase class I"/>
    <property type="match status" value="1"/>
</dbReference>
<feature type="domain" description="Pyruvate carboxyltransferase" evidence="10">
    <location>
        <begin position="12"/>
        <end position="272"/>
    </location>
</feature>
<keyword evidence="12" id="KW-1185">Reference proteome</keyword>
<comment type="pathway">
    <text evidence="1">Amino-acid biosynthesis; L-leucine biosynthesis; L-leucine from 3-methyl-2-oxobutanoate: step 1/4.</text>
</comment>
<dbReference type="InterPro" id="IPR054691">
    <property type="entry name" value="LeuA/HCS_post-cat"/>
</dbReference>
<evidence type="ECO:0000256" key="4">
    <source>
        <dbReference type="ARBA" id="ARBA00022430"/>
    </source>
</evidence>
<dbReference type="InterPro" id="IPR013785">
    <property type="entry name" value="Aldolase_TIM"/>
</dbReference>
<evidence type="ECO:0000313" key="11">
    <source>
        <dbReference type="EMBL" id="OQO89829.1"/>
    </source>
</evidence>
<proteinExistence type="inferred from homology"/>
<dbReference type="AlphaFoldDB" id="A0A1V8ZY32"/>
<protein>
    <recommendedName>
        <fullName evidence="3">2-isopropylmalate synthase</fullName>
        <ecNumber evidence="3">2.3.3.13</ecNumber>
    </recommendedName>
</protein>
<keyword evidence="7" id="KW-0464">Manganese</keyword>
<evidence type="ECO:0000256" key="8">
    <source>
        <dbReference type="ARBA" id="ARBA00023304"/>
    </source>
</evidence>
<comment type="similarity">
    <text evidence="2">Belongs to the alpha-IPM synthase/homocitrate synthase family. LeuA type 1 subfamily.</text>
</comment>
<keyword evidence="6 9" id="KW-0808">Transferase</keyword>
<dbReference type="PROSITE" id="PS50991">
    <property type="entry name" value="PYR_CT"/>
    <property type="match status" value="1"/>
</dbReference>
<reference evidence="11 12" key="1">
    <citation type="submission" date="2017-02" db="EMBL/GenBank/DDBJ databases">
        <title>Draft genome of Saccharomonospora sp. 154.</title>
        <authorList>
            <person name="Alonso-Carmona G.S."/>
            <person name="De La Haba R."/>
            <person name="Vera-Gargallo B."/>
            <person name="Sandoval-Trujillo A.H."/>
            <person name="Ramirez-Duran N."/>
            <person name="Ventosa A."/>
        </authorList>
    </citation>
    <scope>NUCLEOTIDE SEQUENCE [LARGE SCALE GENOMIC DNA]</scope>
    <source>
        <strain evidence="11 12">LRS4.154</strain>
    </source>
</reference>
<dbReference type="STRING" id="1962155.B1813_18425"/>
<dbReference type="GO" id="GO:0009098">
    <property type="term" value="P:L-leucine biosynthetic process"/>
    <property type="evidence" value="ECO:0007669"/>
    <property type="project" value="UniProtKB-KW"/>
</dbReference>
<dbReference type="Pfam" id="PF22617">
    <property type="entry name" value="HCS_D2"/>
    <property type="match status" value="1"/>
</dbReference>
<sequence>MAATETSGLRRISIFDTTLRDGEQAPGNGMRPEQKLRLGALVDGLGVDIVETGFPASSASDFEATRSLSKQLTNARFATFVRAVRDDVEAAVRAGGVDNHQIQVLATGSDIHLEHKRGISRADGEREMADTITFARGLGITDISVAIEDATRGTDDLLHGLVDTVLEAGATTIAVGDTCGCLLPGEFGELIAKIREWAPRPVVVATHCHDDLGLAVANSLAGVTAGADEVQATLGGIGERAGNASLEEIVAALVYKGASLGVHTTVKPERLFPAYQVLAETIGLPPLRNKAVVGVNAFATQAGIHQAGILRKPETYEYLEPEVFGRRRQLMVGRHSGRAIIRYLLGRLGTPVDDEAFVDRMYAEYVLGNESGECHDLETMESLIGQHIEGRDEAAALR</sequence>
<dbReference type="InterPro" id="IPR050073">
    <property type="entry name" value="2-IPM_HCS-like"/>
</dbReference>
<dbReference type="EC" id="2.3.3.13" evidence="3"/>
<dbReference type="GO" id="GO:0003852">
    <property type="term" value="F:2-isopropylmalate synthase activity"/>
    <property type="evidence" value="ECO:0007669"/>
    <property type="project" value="UniProtKB-EC"/>
</dbReference>
<keyword evidence="11" id="KW-0670">Pyruvate</keyword>
<evidence type="ECO:0000259" key="10">
    <source>
        <dbReference type="PROSITE" id="PS50991"/>
    </source>
</evidence>
<organism evidence="11 12">
    <name type="scientific">Saccharomonospora piscinae</name>
    <dbReference type="NCBI Taxonomy" id="687388"/>
    <lineage>
        <taxon>Bacteria</taxon>
        <taxon>Bacillati</taxon>
        <taxon>Actinomycetota</taxon>
        <taxon>Actinomycetes</taxon>
        <taxon>Pseudonocardiales</taxon>
        <taxon>Pseudonocardiaceae</taxon>
        <taxon>Saccharomonospora</taxon>
    </lineage>
</organism>
<dbReference type="PROSITE" id="PS00815">
    <property type="entry name" value="AIPM_HOMOCIT_SYNTH_1"/>
    <property type="match status" value="1"/>
</dbReference>
<dbReference type="PANTHER" id="PTHR10277">
    <property type="entry name" value="HOMOCITRATE SYNTHASE-RELATED"/>
    <property type="match status" value="1"/>
</dbReference>
<evidence type="ECO:0000256" key="1">
    <source>
        <dbReference type="ARBA" id="ARBA00004689"/>
    </source>
</evidence>
<dbReference type="PANTHER" id="PTHR10277:SF9">
    <property type="entry name" value="2-ISOPROPYLMALATE SYNTHASE 1, CHLOROPLASTIC-RELATED"/>
    <property type="match status" value="1"/>
</dbReference>
<dbReference type="Gene3D" id="1.10.238.260">
    <property type="match status" value="1"/>
</dbReference>
<gene>
    <name evidence="11" type="ORF">B1813_18425</name>
</gene>
<keyword evidence="8" id="KW-0100">Branched-chain amino acid biosynthesis</keyword>
<dbReference type="Pfam" id="PF00682">
    <property type="entry name" value="HMGL-like"/>
    <property type="match status" value="1"/>
</dbReference>
<dbReference type="InterPro" id="IPR000891">
    <property type="entry name" value="PYR_CT"/>
</dbReference>
<evidence type="ECO:0000256" key="2">
    <source>
        <dbReference type="ARBA" id="ARBA00009396"/>
    </source>
</evidence>
<accession>A0A1V8ZY32</accession>
<dbReference type="InterPro" id="IPR002034">
    <property type="entry name" value="AIPM/Hcit_synth_CS"/>
</dbReference>
<name>A0A1V8ZY32_SACPI</name>
<dbReference type="SUPFAM" id="SSF51569">
    <property type="entry name" value="Aldolase"/>
    <property type="match status" value="1"/>
</dbReference>
<evidence type="ECO:0000313" key="12">
    <source>
        <dbReference type="Proteomes" id="UP000192591"/>
    </source>
</evidence>
<dbReference type="Proteomes" id="UP000192591">
    <property type="component" value="Unassembled WGS sequence"/>
</dbReference>
<evidence type="ECO:0000256" key="5">
    <source>
        <dbReference type="ARBA" id="ARBA00022605"/>
    </source>
</evidence>
<comment type="caution">
    <text evidence="11">The sequence shown here is derived from an EMBL/GenBank/DDBJ whole genome shotgun (WGS) entry which is preliminary data.</text>
</comment>
<evidence type="ECO:0000256" key="9">
    <source>
        <dbReference type="RuleBase" id="RU003523"/>
    </source>
</evidence>
<evidence type="ECO:0000256" key="6">
    <source>
        <dbReference type="ARBA" id="ARBA00022679"/>
    </source>
</evidence>
<dbReference type="EMBL" id="MWIH01000008">
    <property type="protein sequence ID" value="OQO89829.1"/>
    <property type="molecule type" value="Genomic_DNA"/>
</dbReference>
<dbReference type="PROSITE" id="PS00816">
    <property type="entry name" value="AIPM_HOMOCIT_SYNTH_2"/>
    <property type="match status" value="1"/>
</dbReference>
<dbReference type="RefSeq" id="WP_081193967.1">
    <property type="nucleotide sequence ID" value="NZ_MWIH01000008.1"/>
</dbReference>
<evidence type="ECO:0000256" key="7">
    <source>
        <dbReference type="ARBA" id="ARBA00023211"/>
    </source>
</evidence>